<accession>A0A8J2S6E1</accession>
<dbReference type="EMBL" id="CAKKNE010000001">
    <property type="protein sequence ID" value="CAH0365473.1"/>
    <property type="molecule type" value="Genomic_DNA"/>
</dbReference>
<evidence type="ECO:0000313" key="2">
    <source>
        <dbReference type="EMBL" id="CAH0365473.1"/>
    </source>
</evidence>
<comment type="caution">
    <text evidence="2">The sequence shown here is derived from an EMBL/GenBank/DDBJ whole genome shotgun (WGS) entry which is preliminary data.</text>
</comment>
<protein>
    <submittedName>
        <fullName evidence="2">Uncharacterized protein</fullName>
    </submittedName>
</protein>
<name>A0A8J2S6E1_9STRA</name>
<dbReference type="AlphaFoldDB" id="A0A8J2S6E1"/>
<reference evidence="2" key="1">
    <citation type="submission" date="2021-11" db="EMBL/GenBank/DDBJ databases">
        <authorList>
            <consortium name="Genoscope - CEA"/>
            <person name="William W."/>
        </authorList>
    </citation>
    <scope>NUCLEOTIDE SEQUENCE</scope>
</reference>
<dbReference type="Proteomes" id="UP000789595">
    <property type="component" value="Unassembled WGS sequence"/>
</dbReference>
<feature type="non-terminal residue" evidence="2">
    <location>
        <position position="267"/>
    </location>
</feature>
<proteinExistence type="predicted"/>
<sequence>LSTHGIAGASAAKGPITSQCQPRSAAARRWQDQRGSAGRSAAGEKASPTTPAFGASASDKAAIVPQWHTTAILLSAPRSARAHRSFTRASVAAALRRPSHRLLALASPAGSQCSDGAPTAASIVAVDRPWDGRSARSGSRSAARRPRFCLCTHQCSRAAAQTSHLLQLHAPSARAAVATQRSIGDTRIASSDQPAARSRHASACATPVAVSAGSSTSSPTLLVDSACRSSKTRSIVCGRTDASAASCVMIGCRRAFFRSIIARGART</sequence>
<feature type="non-terminal residue" evidence="2">
    <location>
        <position position="1"/>
    </location>
</feature>
<evidence type="ECO:0000256" key="1">
    <source>
        <dbReference type="SAM" id="MobiDB-lite"/>
    </source>
</evidence>
<gene>
    <name evidence="2" type="ORF">PECAL_1P19140</name>
</gene>
<feature type="region of interest" description="Disordered" evidence="1">
    <location>
        <begin position="1"/>
        <end position="57"/>
    </location>
</feature>
<organism evidence="2 3">
    <name type="scientific">Pelagomonas calceolata</name>
    <dbReference type="NCBI Taxonomy" id="35677"/>
    <lineage>
        <taxon>Eukaryota</taxon>
        <taxon>Sar</taxon>
        <taxon>Stramenopiles</taxon>
        <taxon>Ochrophyta</taxon>
        <taxon>Pelagophyceae</taxon>
        <taxon>Pelagomonadales</taxon>
        <taxon>Pelagomonadaceae</taxon>
        <taxon>Pelagomonas</taxon>
    </lineage>
</organism>
<evidence type="ECO:0000313" key="3">
    <source>
        <dbReference type="Proteomes" id="UP000789595"/>
    </source>
</evidence>
<keyword evidence="3" id="KW-1185">Reference proteome</keyword>